<comment type="similarity">
    <text evidence="1">Belongs to the carbon-nitrogen hydrolase superfamily. NIT1/NIT2 family.</text>
</comment>
<dbReference type="RefSeq" id="WP_124968708.1">
    <property type="nucleotide sequence ID" value="NZ_RQVS01000001.1"/>
</dbReference>
<dbReference type="PANTHER" id="PTHR23088:SF27">
    <property type="entry name" value="DEAMINATED GLUTATHIONE AMIDASE"/>
    <property type="match status" value="1"/>
</dbReference>
<accession>A0A3P3W0P5</accession>
<dbReference type="SUPFAM" id="SSF56317">
    <property type="entry name" value="Carbon-nitrogen hydrolase"/>
    <property type="match status" value="1"/>
</dbReference>
<dbReference type="GO" id="GO:0016787">
    <property type="term" value="F:hydrolase activity"/>
    <property type="evidence" value="ECO:0007669"/>
    <property type="project" value="UniProtKB-KW"/>
</dbReference>
<name>A0A3P3W0P5_9MICO</name>
<evidence type="ECO:0000313" key="3">
    <source>
        <dbReference type="EMBL" id="RRJ88632.1"/>
    </source>
</evidence>
<dbReference type="PANTHER" id="PTHR23088">
    <property type="entry name" value="NITRILASE-RELATED"/>
    <property type="match status" value="1"/>
</dbReference>
<dbReference type="OrthoDB" id="9811121at2"/>
<dbReference type="EMBL" id="RQVS01000001">
    <property type="protein sequence ID" value="RRJ88632.1"/>
    <property type="molecule type" value="Genomic_DNA"/>
</dbReference>
<feature type="domain" description="CN hydrolase" evidence="2">
    <location>
        <begin position="5"/>
        <end position="256"/>
    </location>
</feature>
<evidence type="ECO:0000256" key="1">
    <source>
        <dbReference type="ARBA" id="ARBA00010613"/>
    </source>
</evidence>
<keyword evidence="3" id="KW-0378">Hydrolase</keyword>
<dbReference type="InterPro" id="IPR001110">
    <property type="entry name" value="UPF0012_CS"/>
</dbReference>
<proteinExistence type="inferred from homology"/>
<evidence type="ECO:0000259" key="2">
    <source>
        <dbReference type="PROSITE" id="PS50263"/>
    </source>
</evidence>
<protein>
    <submittedName>
        <fullName evidence="3">Carbon-nitrogen hydrolase family protein</fullName>
    </submittedName>
</protein>
<dbReference type="CDD" id="cd07581">
    <property type="entry name" value="nitrilase_3"/>
    <property type="match status" value="1"/>
</dbReference>
<dbReference type="AlphaFoldDB" id="A0A3P3W0P5"/>
<dbReference type="Gene3D" id="3.60.110.10">
    <property type="entry name" value="Carbon-nitrogen hydrolase"/>
    <property type="match status" value="1"/>
</dbReference>
<dbReference type="Proteomes" id="UP000274391">
    <property type="component" value="Unassembled WGS sequence"/>
</dbReference>
<comment type="caution">
    <text evidence="3">The sequence shown here is derived from an EMBL/GenBank/DDBJ whole genome shotgun (WGS) entry which is preliminary data.</text>
</comment>
<sequence length="280" mass="29742">MFTPLGTAILQFAPVLDRDANLERLAAEVEVAVSRGARLVVAPEYSSAFEKEPGEWMREVAEPLDGPFVRGLTEIAERTGVTIVAGFLECASDASASSSEDADEDAKPWNSLVAVGPQGVVAHSRKTHLYDAFGTGESEWLAPGAADAAPAVFEVEGMRFGLQTCYDLRFPEVSRRLIDAGAHALVVPAEWVRGPLKEHHWSTLLRARAIENIAYVIGADQSPPVAVGRSAIVDPRGIDIAAIGSAEGIAIAWLDAGTVTAARTENPALGLRKYGVSVLD</sequence>
<gene>
    <name evidence="3" type="ORF">EG850_00320</name>
</gene>
<reference evidence="3 4" key="1">
    <citation type="submission" date="2018-11" db="EMBL/GenBank/DDBJ databases">
        <title>YIM 102482-1 draft genome.</title>
        <authorList>
            <person name="Li G."/>
            <person name="Jiang Y."/>
        </authorList>
    </citation>
    <scope>NUCLEOTIDE SEQUENCE [LARGE SCALE GENOMIC DNA]</scope>
    <source>
        <strain evidence="3 4">YIM 102482-1</strain>
    </source>
</reference>
<keyword evidence="4" id="KW-1185">Reference proteome</keyword>
<dbReference type="Pfam" id="PF00795">
    <property type="entry name" value="CN_hydrolase"/>
    <property type="match status" value="1"/>
</dbReference>
<dbReference type="PROSITE" id="PS50263">
    <property type="entry name" value="CN_HYDROLASE"/>
    <property type="match status" value="1"/>
</dbReference>
<organism evidence="3 4">
    <name type="scientific">Gulosibacter macacae</name>
    <dbReference type="NCBI Taxonomy" id="2488791"/>
    <lineage>
        <taxon>Bacteria</taxon>
        <taxon>Bacillati</taxon>
        <taxon>Actinomycetota</taxon>
        <taxon>Actinomycetes</taxon>
        <taxon>Micrococcales</taxon>
        <taxon>Microbacteriaceae</taxon>
        <taxon>Gulosibacter</taxon>
    </lineage>
</organism>
<dbReference type="PROSITE" id="PS01227">
    <property type="entry name" value="UPF0012"/>
    <property type="match status" value="1"/>
</dbReference>
<dbReference type="InterPro" id="IPR036526">
    <property type="entry name" value="C-N_Hydrolase_sf"/>
</dbReference>
<dbReference type="InterPro" id="IPR003010">
    <property type="entry name" value="C-N_Hydrolase"/>
</dbReference>
<evidence type="ECO:0000313" key="4">
    <source>
        <dbReference type="Proteomes" id="UP000274391"/>
    </source>
</evidence>